<keyword evidence="2" id="KW-1185">Reference proteome</keyword>
<name>A0A9D4FFI6_DREPO</name>
<dbReference type="EMBL" id="JAIWYP010000007">
    <property type="protein sequence ID" value="KAH3797948.1"/>
    <property type="molecule type" value="Genomic_DNA"/>
</dbReference>
<evidence type="ECO:0000313" key="1">
    <source>
        <dbReference type="EMBL" id="KAH3797948.1"/>
    </source>
</evidence>
<dbReference type="Proteomes" id="UP000828390">
    <property type="component" value="Unassembled WGS sequence"/>
</dbReference>
<reference evidence="1" key="2">
    <citation type="submission" date="2020-11" db="EMBL/GenBank/DDBJ databases">
        <authorList>
            <person name="McCartney M.A."/>
            <person name="Auch B."/>
            <person name="Kono T."/>
            <person name="Mallez S."/>
            <person name="Becker A."/>
            <person name="Gohl D.M."/>
            <person name="Silverstein K.A.T."/>
            <person name="Koren S."/>
            <person name="Bechman K.B."/>
            <person name="Herman A."/>
            <person name="Abrahante J.E."/>
            <person name="Garbe J."/>
        </authorList>
    </citation>
    <scope>NUCLEOTIDE SEQUENCE</scope>
    <source>
        <strain evidence="1">Duluth1</strain>
        <tissue evidence="1">Whole animal</tissue>
    </source>
</reference>
<gene>
    <name evidence="1" type="ORF">DPMN_151538</name>
</gene>
<reference evidence="1" key="1">
    <citation type="journal article" date="2019" name="bioRxiv">
        <title>The Genome of the Zebra Mussel, Dreissena polymorpha: A Resource for Invasive Species Research.</title>
        <authorList>
            <person name="McCartney M.A."/>
            <person name="Auch B."/>
            <person name="Kono T."/>
            <person name="Mallez S."/>
            <person name="Zhang Y."/>
            <person name="Obille A."/>
            <person name="Becker A."/>
            <person name="Abrahante J.E."/>
            <person name="Garbe J."/>
            <person name="Badalamenti J.P."/>
            <person name="Herman A."/>
            <person name="Mangelson H."/>
            <person name="Liachko I."/>
            <person name="Sullivan S."/>
            <person name="Sone E.D."/>
            <person name="Koren S."/>
            <person name="Silverstein K.A.T."/>
            <person name="Beckman K.B."/>
            <person name="Gohl D.M."/>
        </authorList>
    </citation>
    <scope>NUCLEOTIDE SEQUENCE</scope>
    <source>
        <strain evidence="1">Duluth1</strain>
        <tissue evidence="1">Whole animal</tissue>
    </source>
</reference>
<sequence length="74" mass="8380">MLTVREHTMVLQVFHNRTVVDVLHGLTMTTTDCGQGYRPVVHRSCVIDLPQYWSYHRVLPIIGSSILCQGGLTQ</sequence>
<protein>
    <submittedName>
        <fullName evidence="1">Uncharacterized protein</fullName>
    </submittedName>
</protein>
<organism evidence="1 2">
    <name type="scientific">Dreissena polymorpha</name>
    <name type="common">Zebra mussel</name>
    <name type="synonym">Mytilus polymorpha</name>
    <dbReference type="NCBI Taxonomy" id="45954"/>
    <lineage>
        <taxon>Eukaryota</taxon>
        <taxon>Metazoa</taxon>
        <taxon>Spiralia</taxon>
        <taxon>Lophotrochozoa</taxon>
        <taxon>Mollusca</taxon>
        <taxon>Bivalvia</taxon>
        <taxon>Autobranchia</taxon>
        <taxon>Heteroconchia</taxon>
        <taxon>Euheterodonta</taxon>
        <taxon>Imparidentia</taxon>
        <taxon>Neoheterodontei</taxon>
        <taxon>Myida</taxon>
        <taxon>Dreissenoidea</taxon>
        <taxon>Dreissenidae</taxon>
        <taxon>Dreissena</taxon>
    </lineage>
</organism>
<dbReference type="AlphaFoldDB" id="A0A9D4FFI6"/>
<evidence type="ECO:0000313" key="2">
    <source>
        <dbReference type="Proteomes" id="UP000828390"/>
    </source>
</evidence>
<comment type="caution">
    <text evidence="1">The sequence shown here is derived from an EMBL/GenBank/DDBJ whole genome shotgun (WGS) entry which is preliminary data.</text>
</comment>
<accession>A0A9D4FFI6</accession>
<proteinExistence type="predicted"/>